<gene>
    <name evidence="1" type="ORF">L6452_36763</name>
</gene>
<accession>A0ACB8Y107</accession>
<proteinExistence type="predicted"/>
<protein>
    <submittedName>
        <fullName evidence="1">Uncharacterized protein</fullName>
    </submittedName>
</protein>
<sequence>MIFSNSSSMVFGVVKIDRIEYDDTNKPYLLTSYYYYQILFETVKGITLFILMNPPELLLPWRPCQTFSLCPLLPLPFFQHPSSICITKPTTTKLLIRATLQSSVEDEIILTAKEKRELRNAKRDENRLYNWREEVEEKLLKKPKKEFKSWKEELNLDKLSVLGPRWWIVKVSRATGKDTVVKMMQALHRNFPDADFKVYAAAVNEKKKLKNGSISVKPKPLYPGCVFLHCTLNRELHGFIRDCDGVGGFVGRMVGNTKRQINKPRPISDDDMEEIFQEVKEKQEASDKAFEEEHEVGHELEIVDKRLLSLSDQKLVAAKTKRRSRKPSGIILGSTVRIVSGAFTDFTGTIKKLDKKRGMATIGPSLDLDLKWQFKNLKRSTTCIHLFKDC</sequence>
<name>A0ACB8Y107_ARCLA</name>
<keyword evidence="2" id="KW-1185">Reference proteome</keyword>
<evidence type="ECO:0000313" key="2">
    <source>
        <dbReference type="Proteomes" id="UP001055879"/>
    </source>
</evidence>
<organism evidence="1 2">
    <name type="scientific">Arctium lappa</name>
    <name type="common">Greater burdock</name>
    <name type="synonym">Lappa major</name>
    <dbReference type="NCBI Taxonomy" id="4217"/>
    <lineage>
        <taxon>Eukaryota</taxon>
        <taxon>Viridiplantae</taxon>
        <taxon>Streptophyta</taxon>
        <taxon>Embryophyta</taxon>
        <taxon>Tracheophyta</taxon>
        <taxon>Spermatophyta</taxon>
        <taxon>Magnoliopsida</taxon>
        <taxon>eudicotyledons</taxon>
        <taxon>Gunneridae</taxon>
        <taxon>Pentapetalae</taxon>
        <taxon>asterids</taxon>
        <taxon>campanulids</taxon>
        <taxon>Asterales</taxon>
        <taxon>Asteraceae</taxon>
        <taxon>Carduoideae</taxon>
        <taxon>Cardueae</taxon>
        <taxon>Arctiinae</taxon>
        <taxon>Arctium</taxon>
    </lineage>
</organism>
<dbReference type="Proteomes" id="UP001055879">
    <property type="component" value="Linkage Group LG14"/>
</dbReference>
<reference evidence="2" key="1">
    <citation type="journal article" date="2022" name="Mol. Ecol. Resour.">
        <title>The genomes of chicory, endive, great burdock and yacon provide insights into Asteraceae palaeo-polyploidization history and plant inulin production.</title>
        <authorList>
            <person name="Fan W."/>
            <person name="Wang S."/>
            <person name="Wang H."/>
            <person name="Wang A."/>
            <person name="Jiang F."/>
            <person name="Liu H."/>
            <person name="Zhao H."/>
            <person name="Xu D."/>
            <person name="Zhang Y."/>
        </authorList>
    </citation>
    <scope>NUCLEOTIDE SEQUENCE [LARGE SCALE GENOMIC DNA]</scope>
    <source>
        <strain evidence="2">cv. Niubang</strain>
    </source>
</reference>
<evidence type="ECO:0000313" key="1">
    <source>
        <dbReference type="EMBL" id="KAI3677499.1"/>
    </source>
</evidence>
<reference evidence="1 2" key="2">
    <citation type="journal article" date="2022" name="Mol. Ecol. Resour.">
        <title>The genomes of chicory, endive, great burdock and yacon provide insights into Asteraceae paleo-polyploidization history and plant inulin production.</title>
        <authorList>
            <person name="Fan W."/>
            <person name="Wang S."/>
            <person name="Wang H."/>
            <person name="Wang A."/>
            <person name="Jiang F."/>
            <person name="Liu H."/>
            <person name="Zhao H."/>
            <person name="Xu D."/>
            <person name="Zhang Y."/>
        </authorList>
    </citation>
    <scope>NUCLEOTIDE SEQUENCE [LARGE SCALE GENOMIC DNA]</scope>
    <source>
        <strain evidence="2">cv. Niubang</strain>
    </source>
</reference>
<comment type="caution">
    <text evidence="1">The sequence shown here is derived from an EMBL/GenBank/DDBJ whole genome shotgun (WGS) entry which is preliminary data.</text>
</comment>
<dbReference type="EMBL" id="CM042060">
    <property type="protein sequence ID" value="KAI3677499.1"/>
    <property type="molecule type" value="Genomic_DNA"/>
</dbReference>